<keyword evidence="3" id="KW-1185">Reference proteome</keyword>
<accession>A0ABU2BY29</accession>
<dbReference type="Gene3D" id="3.30.420.40">
    <property type="match status" value="2"/>
</dbReference>
<dbReference type="SUPFAM" id="SSF53067">
    <property type="entry name" value="Actin-like ATPase domain"/>
    <property type="match status" value="1"/>
</dbReference>
<organism evidence="2 3">
    <name type="scientific">Nocardioides marmoribigeumensis</name>
    <dbReference type="NCBI Taxonomy" id="433649"/>
    <lineage>
        <taxon>Bacteria</taxon>
        <taxon>Bacillati</taxon>
        <taxon>Actinomycetota</taxon>
        <taxon>Actinomycetes</taxon>
        <taxon>Propionibacteriales</taxon>
        <taxon>Nocardioidaceae</taxon>
        <taxon>Nocardioides</taxon>
    </lineage>
</organism>
<keyword evidence="2" id="KW-0808">Transferase</keyword>
<gene>
    <name evidence="2" type="ORF">J2S63_002859</name>
</gene>
<comment type="caution">
    <text evidence="2">The sequence shown here is derived from an EMBL/GenBank/DDBJ whole genome shotgun (WGS) entry which is preliminary data.</text>
</comment>
<dbReference type="Gene3D" id="1.10.10.10">
    <property type="entry name" value="Winged helix-like DNA-binding domain superfamily/Winged helix DNA-binding domain"/>
    <property type="match status" value="1"/>
</dbReference>
<evidence type="ECO:0000256" key="1">
    <source>
        <dbReference type="ARBA" id="ARBA00006479"/>
    </source>
</evidence>
<sequence length="392" mass="39898">MPDAPGTSAGAVLALIRAGEATTRAEVTRLTGLSRTAVNARVAALRDLGLVLEGELGPSTGGRPPVQLALDTSAGVVGTVALGRSRVQVGVCDLGGTLLGHVEEPLDVTVGPDRVMALVVDRLRAVLASVGRSPEDLRGTGCSMPGIVDRDRGASTATPLLPSWDGVALAPYLSELGAVPAVFDNDVLVLALSERDGHLRHHTDLIAVKASTGLGVGVVAGGRILHGGRGAAGELGHARSAAAGDLPCRCGERGCLETVAAGWALVQTMNEQGRSVGHVRDLVALVRSGDPVARTLVRDAGRRVGEVLATAVTLLNPTAVVIGGDMAPAYDTFAAGLRETLYANATAFATKDLAILESTHGEMAGLVGSGLLALEHVLSPAYVDRRLAHAAG</sequence>
<evidence type="ECO:0000313" key="3">
    <source>
        <dbReference type="Proteomes" id="UP001183648"/>
    </source>
</evidence>
<dbReference type="SUPFAM" id="SSF46785">
    <property type="entry name" value="Winged helix' DNA-binding domain"/>
    <property type="match status" value="1"/>
</dbReference>
<dbReference type="PANTHER" id="PTHR18964">
    <property type="entry name" value="ROK (REPRESSOR, ORF, KINASE) FAMILY"/>
    <property type="match status" value="1"/>
</dbReference>
<dbReference type="GO" id="GO:0016301">
    <property type="term" value="F:kinase activity"/>
    <property type="evidence" value="ECO:0007669"/>
    <property type="project" value="UniProtKB-KW"/>
</dbReference>
<dbReference type="EMBL" id="JAVDYG010000001">
    <property type="protein sequence ID" value="MDR7363306.1"/>
    <property type="molecule type" value="Genomic_DNA"/>
</dbReference>
<dbReference type="InterPro" id="IPR036388">
    <property type="entry name" value="WH-like_DNA-bd_sf"/>
</dbReference>
<dbReference type="Proteomes" id="UP001183648">
    <property type="component" value="Unassembled WGS sequence"/>
</dbReference>
<proteinExistence type="inferred from homology"/>
<keyword evidence="2" id="KW-0418">Kinase</keyword>
<dbReference type="InterPro" id="IPR043129">
    <property type="entry name" value="ATPase_NBD"/>
</dbReference>
<dbReference type="RefSeq" id="WP_310303566.1">
    <property type="nucleotide sequence ID" value="NZ_BAAAPS010000003.1"/>
</dbReference>
<dbReference type="InterPro" id="IPR036390">
    <property type="entry name" value="WH_DNA-bd_sf"/>
</dbReference>
<dbReference type="Pfam" id="PF00480">
    <property type="entry name" value="ROK"/>
    <property type="match status" value="1"/>
</dbReference>
<comment type="similarity">
    <text evidence="1">Belongs to the ROK (NagC/XylR) family.</text>
</comment>
<evidence type="ECO:0000313" key="2">
    <source>
        <dbReference type="EMBL" id="MDR7363306.1"/>
    </source>
</evidence>
<name>A0ABU2BY29_9ACTN</name>
<reference evidence="2 3" key="1">
    <citation type="submission" date="2023-07" db="EMBL/GenBank/DDBJ databases">
        <title>Sequencing the genomes of 1000 actinobacteria strains.</title>
        <authorList>
            <person name="Klenk H.-P."/>
        </authorList>
    </citation>
    <scope>NUCLEOTIDE SEQUENCE [LARGE SCALE GENOMIC DNA]</scope>
    <source>
        <strain evidence="2 3">DSM 19426</strain>
    </source>
</reference>
<dbReference type="PANTHER" id="PTHR18964:SF173">
    <property type="entry name" value="GLUCOKINASE"/>
    <property type="match status" value="1"/>
</dbReference>
<protein>
    <submittedName>
        <fullName evidence="2">NBD/HSP70 family sugar kinase</fullName>
    </submittedName>
</protein>
<dbReference type="InterPro" id="IPR000600">
    <property type="entry name" value="ROK"/>
</dbReference>